<dbReference type="InterPro" id="IPR013128">
    <property type="entry name" value="Peptidase_C1A"/>
</dbReference>
<evidence type="ECO:0000256" key="5">
    <source>
        <dbReference type="SAM" id="Phobius"/>
    </source>
</evidence>
<keyword evidence="2" id="KW-0865">Zymogen</keyword>
<evidence type="ECO:0000256" key="2">
    <source>
        <dbReference type="ARBA" id="ARBA00023145"/>
    </source>
</evidence>
<evidence type="ECO:0000313" key="8">
    <source>
        <dbReference type="EMBL" id="TNV78145.1"/>
    </source>
</evidence>
<proteinExistence type="inferred from homology"/>
<feature type="region of interest" description="Disordered" evidence="4">
    <location>
        <begin position="135"/>
        <end position="173"/>
    </location>
</feature>
<dbReference type="SUPFAM" id="SSF54001">
    <property type="entry name" value="Cysteine proteinases"/>
    <property type="match status" value="1"/>
</dbReference>
<name>A0A8J8NQ12_HALGN</name>
<feature type="region of interest" description="Disordered" evidence="4">
    <location>
        <begin position="258"/>
        <end position="277"/>
    </location>
</feature>
<evidence type="ECO:0000256" key="1">
    <source>
        <dbReference type="ARBA" id="ARBA00008455"/>
    </source>
</evidence>
<evidence type="ECO:0000259" key="6">
    <source>
        <dbReference type="SMART" id="SM00645"/>
    </source>
</evidence>
<feature type="domain" description="Cathepsin propeptide inhibitor" evidence="7">
    <location>
        <begin position="65"/>
        <end position="121"/>
    </location>
</feature>
<dbReference type="PROSITE" id="PS00139">
    <property type="entry name" value="THIOL_PROTEASE_CYS"/>
    <property type="match status" value="1"/>
</dbReference>
<keyword evidence="9" id="KW-1185">Reference proteome</keyword>
<dbReference type="PANTHER" id="PTHR12411">
    <property type="entry name" value="CYSTEINE PROTEASE FAMILY C1-RELATED"/>
    <property type="match status" value="1"/>
</dbReference>
<dbReference type="CDD" id="cd02248">
    <property type="entry name" value="Peptidase_C1A"/>
    <property type="match status" value="1"/>
</dbReference>
<dbReference type="Pfam" id="PF00112">
    <property type="entry name" value="Peptidase_C1"/>
    <property type="match status" value="1"/>
</dbReference>
<feature type="domain" description="Peptidase C1A papain C-terminal" evidence="6">
    <location>
        <begin position="161"/>
        <end position="393"/>
    </location>
</feature>
<feature type="transmembrane region" description="Helical" evidence="5">
    <location>
        <begin position="20"/>
        <end position="43"/>
    </location>
</feature>
<evidence type="ECO:0000259" key="7">
    <source>
        <dbReference type="SMART" id="SM00848"/>
    </source>
</evidence>
<dbReference type="PRINTS" id="PR00705">
    <property type="entry name" value="PAPAIN"/>
</dbReference>
<evidence type="ECO:0000256" key="4">
    <source>
        <dbReference type="SAM" id="MobiDB-lite"/>
    </source>
</evidence>
<keyword evidence="3" id="KW-1015">Disulfide bond</keyword>
<reference evidence="8" key="1">
    <citation type="submission" date="2019-06" db="EMBL/GenBank/DDBJ databases">
        <authorList>
            <person name="Zheng W."/>
        </authorList>
    </citation>
    <scope>NUCLEOTIDE SEQUENCE</scope>
    <source>
        <strain evidence="8">QDHG01</strain>
    </source>
</reference>
<dbReference type="AlphaFoldDB" id="A0A8J8NQ12"/>
<evidence type="ECO:0000313" key="9">
    <source>
        <dbReference type="Proteomes" id="UP000785679"/>
    </source>
</evidence>
<dbReference type="Pfam" id="PF08246">
    <property type="entry name" value="Inhibitor_I29"/>
    <property type="match status" value="1"/>
</dbReference>
<dbReference type="InterPro" id="IPR039417">
    <property type="entry name" value="Peptidase_C1A_papain-like"/>
</dbReference>
<dbReference type="PROSITE" id="PS00639">
    <property type="entry name" value="THIOL_PROTEASE_HIS"/>
    <property type="match status" value="1"/>
</dbReference>
<dbReference type="InterPro" id="IPR038765">
    <property type="entry name" value="Papain-like_cys_pep_sf"/>
</dbReference>
<dbReference type="SMART" id="SM00645">
    <property type="entry name" value="Pept_C1"/>
    <property type="match status" value="1"/>
</dbReference>
<accession>A0A8J8NQ12</accession>
<dbReference type="InterPro" id="IPR025660">
    <property type="entry name" value="Pept_his_AS"/>
</dbReference>
<comment type="similarity">
    <text evidence="1">Belongs to the peptidase C1 family.</text>
</comment>
<dbReference type="InterPro" id="IPR000668">
    <property type="entry name" value="Peptidase_C1A_C"/>
</dbReference>
<evidence type="ECO:0000256" key="3">
    <source>
        <dbReference type="ARBA" id="ARBA00023157"/>
    </source>
</evidence>
<dbReference type="GO" id="GO:0008234">
    <property type="term" value="F:cysteine-type peptidase activity"/>
    <property type="evidence" value="ECO:0007669"/>
    <property type="project" value="InterPro"/>
</dbReference>
<dbReference type="InterPro" id="IPR000169">
    <property type="entry name" value="Pept_cys_AS"/>
</dbReference>
<organism evidence="8 9">
    <name type="scientific">Halteria grandinella</name>
    <dbReference type="NCBI Taxonomy" id="5974"/>
    <lineage>
        <taxon>Eukaryota</taxon>
        <taxon>Sar</taxon>
        <taxon>Alveolata</taxon>
        <taxon>Ciliophora</taxon>
        <taxon>Intramacronucleata</taxon>
        <taxon>Spirotrichea</taxon>
        <taxon>Stichotrichia</taxon>
        <taxon>Sporadotrichida</taxon>
        <taxon>Halteriidae</taxon>
        <taxon>Halteria</taxon>
    </lineage>
</organism>
<dbReference type="GO" id="GO:0006508">
    <property type="term" value="P:proteolysis"/>
    <property type="evidence" value="ECO:0007669"/>
    <property type="project" value="InterPro"/>
</dbReference>
<sequence length="395" mass="43950">MFQSNTQPFTLTKEAPSSRGLFKLVIAGTVAITAAVVATLCLYQNEPAHSLAFYGAEMGEKETAFLHFLARYGKTYATKSDMSGRFEVFSKNFDAVQAHNSLGGSFTKGINQFSDMTEEEFSGLYGAHGLKPKAVKTRPSLRDSKDKHDKDDDDSDDDGDLPELVDWHKDGKTTVPSDQGGCGSCWAFTTAATMESAYAIKTNSTPERLSVQYLLDCDTVNFACGGGWMLDAYDFTKKHGLIKEEQYKSKYTGRKEKCADPSDVKERMHNDDQKEEDSITVQRLKELVAKQPMGVAMHSNPKCLMGYHTGVVREEDCKCSDEAKQTVNHAVTVVGYGKNTQNNQDECPEYWKIRNSWGPNWGEEGYFKLCIAKDGSKLPTGTCQVLSYVQYPLFN</sequence>
<dbReference type="SMART" id="SM00848">
    <property type="entry name" value="Inhibitor_I29"/>
    <property type="match status" value="1"/>
</dbReference>
<protein>
    <submittedName>
        <fullName evidence="8">Uncharacterized protein</fullName>
    </submittedName>
</protein>
<dbReference type="Gene3D" id="3.90.70.10">
    <property type="entry name" value="Cysteine proteinases"/>
    <property type="match status" value="1"/>
</dbReference>
<keyword evidence="5" id="KW-0812">Transmembrane</keyword>
<keyword evidence="5" id="KW-1133">Transmembrane helix</keyword>
<dbReference type="InterPro" id="IPR013201">
    <property type="entry name" value="Prot_inhib_I29"/>
</dbReference>
<dbReference type="EMBL" id="RRYP01010812">
    <property type="protein sequence ID" value="TNV78145.1"/>
    <property type="molecule type" value="Genomic_DNA"/>
</dbReference>
<dbReference type="OrthoDB" id="190265at2759"/>
<keyword evidence="5" id="KW-0472">Membrane</keyword>
<feature type="compositionally biased region" description="Acidic residues" evidence="4">
    <location>
        <begin position="151"/>
        <end position="163"/>
    </location>
</feature>
<dbReference type="Proteomes" id="UP000785679">
    <property type="component" value="Unassembled WGS sequence"/>
</dbReference>
<gene>
    <name evidence="8" type="ORF">FGO68_gene15947</name>
</gene>
<feature type="compositionally biased region" description="Basic and acidic residues" evidence="4">
    <location>
        <begin position="258"/>
        <end position="272"/>
    </location>
</feature>
<feature type="compositionally biased region" description="Basic and acidic residues" evidence="4">
    <location>
        <begin position="140"/>
        <end position="150"/>
    </location>
</feature>
<comment type="caution">
    <text evidence="8">The sequence shown here is derived from an EMBL/GenBank/DDBJ whole genome shotgun (WGS) entry which is preliminary data.</text>
</comment>